<comment type="caution">
    <text evidence="1">The sequence shown here is derived from an EMBL/GenBank/DDBJ whole genome shotgun (WGS) entry which is preliminary data.</text>
</comment>
<gene>
    <name evidence="1" type="ORF">F2Q70_00003754</name>
</gene>
<evidence type="ECO:0000313" key="1">
    <source>
        <dbReference type="EMBL" id="KAF2572744.1"/>
    </source>
</evidence>
<dbReference type="AlphaFoldDB" id="A0A8S9ISJ5"/>
<organism evidence="1">
    <name type="scientific">Brassica cretica</name>
    <name type="common">Mustard</name>
    <dbReference type="NCBI Taxonomy" id="69181"/>
    <lineage>
        <taxon>Eukaryota</taxon>
        <taxon>Viridiplantae</taxon>
        <taxon>Streptophyta</taxon>
        <taxon>Embryophyta</taxon>
        <taxon>Tracheophyta</taxon>
        <taxon>Spermatophyta</taxon>
        <taxon>Magnoliopsida</taxon>
        <taxon>eudicotyledons</taxon>
        <taxon>Gunneridae</taxon>
        <taxon>Pentapetalae</taxon>
        <taxon>rosids</taxon>
        <taxon>malvids</taxon>
        <taxon>Brassicales</taxon>
        <taxon>Brassicaceae</taxon>
        <taxon>Brassiceae</taxon>
        <taxon>Brassica</taxon>
    </lineage>
</organism>
<reference evidence="1" key="1">
    <citation type="submission" date="2019-12" db="EMBL/GenBank/DDBJ databases">
        <title>Genome sequencing and annotation of Brassica cretica.</title>
        <authorList>
            <person name="Studholme D.J."/>
            <person name="Sarris P.F."/>
        </authorList>
    </citation>
    <scope>NUCLEOTIDE SEQUENCE</scope>
    <source>
        <strain evidence="1">PFS-102/07</strain>
        <tissue evidence="1">Leaf</tissue>
    </source>
</reference>
<dbReference type="EMBL" id="QGKY02001015">
    <property type="protein sequence ID" value="KAF2572744.1"/>
    <property type="molecule type" value="Genomic_DNA"/>
</dbReference>
<accession>A0A8S9ISJ5</accession>
<sequence>MVDSEDRYFTEKAKLFQFNGFRSVEGLLDTPPGSPKNCPEAKGGPVRVQISPSRPVSVFMIMPKVCPSRDQFSPVQSRHSSWVLAKSTPINQLLLA</sequence>
<name>A0A8S9ISJ5_BRACR</name>
<protein>
    <submittedName>
        <fullName evidence="1">Uncharacterized protein</fullName>
    </submittedName>
</protein>
<proteinExistence type="predicted"/>